<dbReference type="Proteomes" id="UP001477947">
    <property type="component" value="Chromosome"/>
</dbReference>
<protein>
    <recommendedName>
        <fullName evidence="3">HNH endonuclease</fullName>
    </recommendedName>
</protein>
<proteinExistence type="predicted"/>
<dbReference type="InterPro" id="IPR003615">
    <property type="entry name" value="HNH_nuc"/>
</dbReference>
<reference evidence="1 2" key="1">
    <citation type="submission" date="2024-04" db="EMBL/GenBank/DDBJ databases">
        <title>Isolation and characterization of novel acetogenic strains of the genera Terrisporobacter and Acetoanaerobium.</title>
        <authorList>
            <person name="Boeer T."/>
            <person name="Schueler M.A."/>
            <person name="Lueschen A."/>
            <person name="Eysell L."/>
            <person name="Droege J."/>
            <person name="Heinemann M."/>
            <person name="Engelhardt L."/>
            <person name="Basen M."/>
            <person name="Daniel R."/>
        </authorList>
    </citation>
    <scope>NUCLEOTIDE SEQUENCE [LARGE SCALE GENOMIC DNA]</scope>
    <source>
        <strain evidence="1 2">ELB</strain>
    </source>
</reference>
<gene>
    <name evidence="1" type="ORF">TPELB_35610</name>
</gene>
<accession>A0ABZ3FHC9</accession>
<keyword evidence="2" id="KW-1185">Reference proteome</keyword>
<dbReference type="RefSeq" id="WP_343338042.1">
    <property type="nucleotide sequence ID" value="NZ_CP154622.1"/>
</dbReference>
<evidence type="ECO:0008006" key="3">
    <source>
        <dbReference type="Google" id="ProtNLM"/>
    </source>
</evidence>
<name>A0ABZ3FHC9_9FIRM</name>
<evidence type="ECO:0000313" key="2">
    <source>
        <dbReference type="Proteomes" id="UP001477947"/>
    </source>
</evidence>
<dbReference type="CDD" id="cd00085">
    <property type="entry name" value="HNHc"/>
    <property type="match status" value="1"/>
</dbReference>
<evidence type="ECO:0000313" key="1">
    <source>
        <dbReference type="EMBL" id="XAM43242.1"/>
    </source>
</evidence>
<sequence length="280" mass="32700">MNWNFDRKHLDIAKVLVETIKEGQLINSEKIITYGELGSIVALPISTYEEREIFGRYLGELSCYCNDNDMPLISAMVIRKSNNYNSYKIDIPGNGFYKLYKDLRGIEVKSKEEKAIVFYKELKLIKEYENWDELTGLLENEIYPRLKPISGIKKKKILLPNKLNKKVEFIEINEFIDIEDIAIEEGRYIETLIKAKKRNSKARKIKVEQFKKDNDGKVFCEVCKEDDEVVLDVHHDNVEVCNMEEGHLTKLSDLRILCSNCHRKVHGYKITVEELIESIN</sequence>
<organism evidence="1 2">
    <name type="scientific">Terrisporobacter petrolearius</name>
    <dbReference type="NCBI Taxonomy" id="1460447"/>
    <lineage>
        <taxon>Bacteria</taxon>
        <taxon>Bacillati</taxon>
        <taxon>Bacillota</taxon>
        <taxon>Clostridia</taxon>
        <taxon>Peptostreptococcales</taxon>
        <taxon>Peptostreptococcaceae</taxon>
        <taxon>Terrisporobacter</taxon>
    </lineage>
</organism>
<dbReference type="EMBL" id="CP154622">
    <property type="protein sequence ID" value="XAM43242.1"/>
    <property type="molecule type" value="Genomic_DNA"/>
</dbReference>